<name>A0A4Y7R8P8_9FIRM</name>
<evidence type="ECO:0000256" key="7">
    <source>
        <dbReference type="ARBA" id="ARBA00022967"/>
    </source>
</evidence>
<evidence type="ECO:0000256" key="1">
    <source>
        <dbReference type="ARBA" id="ARBA00004202"/>
    </source>
</evidence>
<organism evidence="12 13">
    <name type="scientific">Pelotomaculum schinkii</name>
    <dbReference type="NCBI Taxonomy" id="78350"/>
    <lineage>
        <taxon>Bacteria</taxon>
        <taxon>Bacillati</taxon>
        <taxon>Bacillota</taxon>
        <taxon>Clostridia</taxon>
        <taxon>Eubacteriales</taxon>
        <taxon>Desulfotomaculaceae</taxon>
        <taxon>Pelotomaculum</taxon>
    </lineage>
</organism>
<evidence type="ECO:0000256" key="2">
    <source>
        <dbReference type="ARBA" id="ARBA00005417"/>
    </source>
</evidence>
<dbReference type="NCBIfam" id="TIGR01166">
    <property type="entry name" value="cbiO"/>
    <property type="match status" value="1"/>
</dbReference>
<dbReference type="PANTHER" id="PTHR43553">
    <property type="entry name" value="HEAVY METAL TRANSPORTER"/>
    <property type="match status" value="1"/>
</dbReference>
<dbReference type="PROSITE" id="PS00211">
    <property type="entry name" value="ABC_TRANSPORTER_1"/>
    <property type="match status" value="1"/>
</dbReference>
<dbReference type="GO" id="GO:0042626">
    <property type="term" value="F:ATPase-coupled transmembrane transporter activity"/>
    <property type="evidence" value="ECO:0007669"/>
    <property type="project" value="TreeGrafter"/>
</dbReference>
<dbReference type="GO" id="GO:0006824">
    <property type="term" value="P:cobalt ion transport"/>
    <property type="evidence" value="ECO:0007669"/>
    <property type="project" value="InterPro"/>
</dbReference>
<dbReference type="EMBL" id="QFGA01000002">
    <property type="protein sequence ID" value="TEB05345.1"/>
    <property type="molecule type" value="Genomic_DNA"/>
</dbReference>
<comment type="function">
    <text evidence="9">Probably part of an ABC transporter complex. Responsible for energy coupling to the transport system.</text>
</comment>
<evidence type="ECO:0000256" key="3">
    <source>
        <dbReference type="ARBA" id="ARBA00022448"/>
    </source>
</evidence>
<dbReference type="Proteomes" id="UP000298324">
    <property type="component" value="Unassembled WGS sequence"/>
</dbReference>
<sequence>MANVIEIENLHYTYRDGTKALDGLNLTIEDGARVALLGPNGAGKSTLLLHLNGIYQAQQGKVKVQGQELTSRNQQWVRGVVGLVFQDPDDQVFSATVWEDVAFGPTNLRLSKDEIASRVEGALAAVRMAKYRDKAPYHLSYGQKKRVAIAGVLAMNPRVIILDEPAAYLDPCGKDILMDILSRLNQNGATVVIATHDVDLAAEWAEQVLVIKDGRTLAQGGTSLLADEHLVREAELRFPVVAQIFRNLPELQPDPLPIKITDAVSQIRNSLRIKDTAGR</sequence>
<evidence type="ECO:0000256" key="6">
    <source>
        <dbReference type="ARBA" id="ARBA00022840"/>
    </source>
</evidence>
<keyword evidence="13" id="KW-1185">Reference proteome</keyword>
<comment type="caution">
    <text evidence="12">The sequence shown here is derived from an EMBL/GenBank/DDBJ whole genome shotgun (WGS) entry which is preliminary data.</text>
</comment>
<dbReference type="GO" id="GO:0005524">
    <property type="term" value="F:ATP binding"/>
    <property type="evidence" value="ECO:0007669"/>
    <property type="project" value="UniProtKB-UniRule"/>
</dbReference>
<protein>
    <recommendedName>
        <fullName evidence="10">ABC transporter ATP-binding protein</fullName>
    </recommendedName>
</protein>
<comment type="similarity">
    <text evidence="2 10">Belongs to the ABC transporter superfamily.</text>
</comment>
<dbReference type="GO" id="GO:0043190">
    <property type="term" value="C:ATP-binding cassette (ABC) transporter complex"/>
    <property type="evidence" value="ECO:0007669"/>
    <property type="project" value="TreeGrafter"/>
</dbReference>
<keyword evidence="4 10" id="KW-1003">Cell membrane</keyword>
<evidence type="ECO:0000259" key="11">
    <source>
        <dbReference type="PROSITE" id="PS50893"/>
    </source>
</evidence>
<dbReference type="Pfam" id="PF00005">
    <property type="entry name" value="ABC_tran"/>
    <property type="match status" value="1"/>
</dbReference>
<keyword evidence="12" id="KW-0378">Hydrolase</keyword>
<dbReference type="InterPro" id="IPR015856">
    <property type="entry name" value="ABC_transpr_CbiO/EcfA_su"/>
</dbReference>
<accession>A0A4Y7R8P8</accession>
<dbReference type="FunFam" id="3.40.50.300:FF:000224">
    <property type="entry name" value="Energy-coupling factor transporter ATP-binding protein EcfA"/>
    <property type="match status" value="1"/>
</dbReference>
<dbReference type="InterPro" id="IPR017871">
    <property type="entry name" value="ABC_transporter-like_CS"/>
</dbReference>
<keyword evidence="8 10" id="KW-0472">Membrane</keyword>
<proteinExistence type="inferred from homology"/>
<dbReference type="InterPro" id="IPR005876">
    <property type="entry name" value="Co_trans_ATP-bd"/>
</dbReference>
<keyword evidence="6 10" id="KW-0067">ATP-binding</keyword>
<evidence type="ECO:0000313" key="13">
    <source>
        <dbReference type="Proteomes" id="UP000298324"/>
    </source>
</evidence>
<dbReference type="PANTHER" id="PTHR43553:SF24">
    <property type="entry name" value="ENERGY-COUPLING FACTOR TRANSPORTER ATP-BINDING PROTEIN ECFA1"/>
    <property type="match status" value="1"/>
</dbReference>
<dbReference type="InterPro" id="IPR003439">
    <property type="entry name" value="ABC_transporter-like_ATP-bd"/>
</dbReference>
<dbReference type="CDD" id="cd03225">
    <property type="entry name" value="ABC_cobalt_CbiO_domain1"/>
    <property type="match status" value="1"/>
</dbReference>
<dbReference type="PROSITE" id="PS50893">
    <property type="entry name" value="ABC_TRANSPORTER_2"/>
    <property type="match status" value="1"/>
</dbReference>
<dbReference type="InterPro" id="IPR050095">
    <property type="entry name" value="ECF_ABC_transporter_ATP-bd"/>
</dbReference>
<dbReference type="InterPro" id="IPR003593">
    <property type="entry name" value="AAA+_ATPase"/>
</dbReference>
<comment type="function">
    <text evidence="10">Part of an ABC transporter complex. Responsible for energy coupling to the transport system.</text>
</comment>
<dbReference type="Gene3D" id="3.40.50.300">
    <property type="entry name" value="P-loop containing nucleotide triphosphate hydrolases"/>
    <property type="match status" value="1"/>
</dbReference>
<reference evidence="12 13" key="1">
    <citation type="journal article" date="2018" name="Environ. Microbiol.">
        <title>Novel energy conservation strategies and behaviour of Pelotomaculum schinkii driving syntrophic propionate catabolism.</title>
        <authorList>
            <person name="Hidalgo-Ahumada C.A.P."/>
            <person name="Nobu M.K."/>
            <person name="Narihiro T."/>
            <person name="Tamaki H."/>
            <person name="Liu W.T."/>
            <person name="Kamagata Y."/>
            <person name="Stams A.J.M."/>
            <person name="Imachi H."/>
            <person name="Sousa D.Z."/>
        </authorList>
    </citation>
    <scope>NUCLEOTIDE SEQUENCE [LARGE SCALE GENOMIC DNA]</scope>
    <source>
        <strain evidence="12 13">HH</strain>
    </source>
</reference>
<keyword evidence="5 10" id="KW-0547">Nucleotide-binding</keyword>
<dbReference type="RefSeq" id="WP_190240424.1">
    <property type="nucleotide sequence ID" value="NZ_QFGA01000002.1"/>
</dbReference>
<feature type="domain" description="ABC transporter" evidence="11">
    <location>
        <begin position="5"/>
        <end position="238"/>
    </location>
</feature>
<dbReference type="SMART" id="SM00382">
    <property type="entry name" value="AAA"/>
    <property type="match status" value="1"/>
</dbReference>
<dbReference type="InterPro" id="IPR027417">
    <property type="entry name" value="P-loop_NTPase"/>
</dbReference>
<keyword evidence="3 10" id="KW-0813">Transport</keyword>
<evidence type="ECO:0000256" key="4">
    <source>
        <dbReference type="ARBA" id="ARBA00022475"/>
    </source>
</evidence>
<evidence type="ECO:0000256" key="8">
    <source>
        <dbReference type="ARBA" id="ARBA00023136"/>
    </source>
</evidence>
<evidence type="ECO:0000256" key="10">
    <source>
        <dbReference type="RuleBase" id="RU364103"/>
    </source>
</evidence>
<gene>
    <name evidence="12" type="primary">ecfA3</name>
    <name evidence="12" type="ORF">Psch_02386</name>
</gene>
<dbReference type="AlphaFoldDB" id="A0A4Y7R8P8"/>
<evidence type="ECO:0000256" key="9">
    <source>
        <dbReference type="ARBA" id="ARBA00025157"/>
    </source>
</evidence>
<evidence type="ECO:0000313" key="12">
    <source>
        <dbReference type="EMBL" id="TEB05345.1"/>
    </source>
</evidence>
<dbReference type="GO" id="GO:0016887">
    <property type="term" value="F:ATP hydrolysis activity"/>
    <property type="evidence" value="ECO:0007669"/>
    <property type="project" value="InterPro"/>
</dbReference>
<comment type="subcellular location">
    <subcellularLocation>
        <location evidence="1 10">Cell membrane</location>
        <topology evidence="1 10">Peripheral membrane protein</topology>
    </subcellularLocation>
</comment>
<keyword evidence="7" id="KW-1278">Translocase</keyword>
<evidence type="ECO:0000256" key="5">
    <source>
        <dbReference type="ARBA" id="ARBA00022741"/>
    </source>
</evidence>
<dbReference type="SUPFAM" id="SSF52540">
    <property type="entry name" value="P-loop containing nucleoside triphosphate hydrolases"/>
    <property type="match status" value="1"/>
</dbReference>